<dbReference type="Pfam" id="PF01047">
    <property type="entry name" value="MarR"/>
    <property type="match status" value="1"/>
</dbReference>
<dbReference type="RefSeq" id="WP_201373084.1">
    <property type="nucleotide sequence ID" value="NZ_BNJG01000002.1"/>
</dbReference>
<accession>A0ABQ3UUU0</accession>
<name>A0ABQ3UUU0_9CHLR</name>
<dbReference type="CDD" id="cd00090">
    <property type="entry name" value="HTH_ARSR"/>
    <property type="match status" value="1"/>
</dbReference>
<dbReference type="SUPFAM" id="SSF46785">
    <property type="entry name" value="Winged helix' DNA-binding domain"/>
    <property type="match status" value="1"/>
</dbReference>
<dbReference type="InterPro" id="IPR039422">
    <property type="entry name" value="MarR/SlyA-like"/>
</dbReference>
<dbReference type="InterPro" id="IPR011991">
    <property type="entry name" value="ArsR-like_HTH"/>
</dbReference>
<dbReference type="PROSITE" id="PS50995">
    <property type="entry name" value="HTH_MARR_2"/>
    <property type="match status" value="1"/>
</dbReference>
<gene>
    <name evidence="2" type="ORF">KSB_50840</name>
</gene>
<dbReference type="SMART" id="SM00347">
    <property type="entry name" value="HTH_MARR"/>
    <property type="match status" value="1"/>
</dbReference>
<reference evidence="2 3" key="1">
    <citation type="journal article" date="2021" name="Int. J. Syst. Evol. Microbiol.">
        <title>Reticulibacter mediterranei gen. nov., sp. nov., within the new family Reticulibacteraceae fam. nov., and Ktedonospora formicarum gen. nov., sp. nov., Ktedonobacter robiniae sp. nov., Dictyobacter formicarum sp. nov. and Dictyobacter arantiisoli sp. nov., belonging to the class Ktedonobacteria.</title>
        <authorList>
            <person name="Yabe S."/>
            <person name="Zheng Y."/>
            <person name="Wang C.M."/>
            <person name="Sakai Y."/>
            <person name="Abe K."/>
            <person name="Yokota A."/>
            <person name="Donadio S."/>
            <person name="Cavaletti L."/>
            <person name="Monciardini P."/>
        </authorList>
    </citation>
    <scope>NUCLEOTIDE SEQUENCE [LARGE SCALE GENOMIC DNA]</scope>
    <source>
        <strain evidence="2 3">SOSP1-30</strain>
    </source>
</reference>
<dbReference type="Gene3D" id="1.10.10.10">
    <property type="entry name" value="Winged helix-like DNA-binding domain superfamily/Winged helix DNA-binding domain"/>
    <property type="match status" value="1"/>
</dbReference>
<dbReference type="InterPro" id="IPR000835">
    <property type="entry name" value="HTH_MarR-typ"/>
</dbReference>
<keyword evidence="3" id="KW-1185">Reference proteome</keyword>
<dbReference type="PANTHER" id="PTHR33164:SF106">
    <property type="entry name" value="TRANSCRIPTIONAL REGULATORY PROTEIN"/>
    <property type="match status" value="1"/>
</dbReference>
<dbReference type="Proteomes" id="UP000654345">
    <property type="component" value="Unassembled WGS sequence"/>
</dbReference>
<organism evidence="2 3">
    <name type="scientific">Ktedonobacter robiniae</name>
    <dbReference type="NCBI Taxonomy" id="2778365"/>
    <lineage>
        <taxon>Bacteria</taxon>
        <taxon>Bacillati</taxon>
        <taxon>Chloroflexota</taxon>
        <taxon>Ktedonobacteria</taxon>
        <taxon>Ktedonobacterales</taxon>
        <taxon>Ktedonobacteraceae</taxon>
        <taxon>Ktedonobacter</taxon>
    </lineage>
</organism>
<dbReference type="InterPro" id="IPR036390">
    <property type="entry name" value="WH_DNA-bd_sf"/>
</dbReference>
<dbReference type="PANTHER" id="PTHR33164">
    <property type="entry name" value="TRANSCRIPTIONAL REGULATOR, MARR FAMILY"/>
    <property type="match status" value="1"/>
</dbReference>
<evidence type="ECO:0000259" key="1">
    <source>
        <dbReference type="PROSITE" id="PS50995"/>
    </source>
</evidence>
<evidence type="ECO:0000313" key="3">
    <source>
        <dbReference type="Proteomes" id="UP000654345"/>
    </source>
</evidence>
<evidence type="ECO:0000313" key="2">
    <source>
        <dbReference type="EMBL" id="GHO56609.1"/>
    </source>
</evidence>
<proteinExistence type="predicted"/>
<dbReference type="EMBL" id="BNJG01000002">
    <property type="protein sequence ID" value="GHO56609.1"/>
    <property type="molecule type" value="Genomic_DNA"/>
</dbReference>
<feature type="domain" description="HTH marR-type" evidence="1">
    <location>
        <begin position="13"/>
        <end position="147"/>
    </location>
</feature>
<sequence length="366" mass="39796">MSSFSQDERANTREEFSREIRQFTEINASFFRVAATRIGIAVTDMQVLDILDLIGPATAGQLADLTGLTTGAITRILDRLEKAGLVRRERDPNDGRKVIVRLERGKDEMSKVRSILDSVEKTWGEVASRYDDEQLAFLLEFLKYSNARSRKELAQLQQEAPAGEGEIFSAPLEGQESGRLVVSCGISRLTVRTDEEMAELYQARFEGPIPGVKAKDGVVNIRYPRRLLGLGEKQGQAVVALSVAIPWRIAIQGGAAEAVAELGGLNLAGLEVKGGFNTIRLDLPTPSSMVPIRLAGGASEITVHRPAGVAIRINFKGWASELAFDNQTFSVAGNVSQLQSPGFDPTAPCYDIEITSYANRVTITSG</sequence>
<protein>
    <recommendedName>
        <fullName evidence="1">HTH marR-type domain-containing protein</fullName>
    </recommendedName>
</protein>
<comment type="caution">
    <text evidence="2">The sequence shown here is derived from an EMBL/GenBank/DDBJ whole genome shotgun (WGS) entry which is preliminary data.</text>
</comment>
<dbReference type="InterPro" id="IPR036388">
    <property type="entry name" value="WH-like_DNA-bd_sf"/>
</dbReference>